<comment type="similarity">
    <text evidence="3">Belongs to the MoxR family.</text>
</comment>
<dbReference type="PANTHER" id="PTHR42759">
    <property type="entry name" value="MOXR FAMILY PROTEIN"/>
    <property type="match status" value="1"/>
</dbReference>
<dbReference type="PIRSF" id="PIRSF002849">
    <property type="entry name" value="AAA_ATPase_chaperone_MoxR_prd"/>
    <property type="match status" value="1"/>
</dbReference>
<dbReference type="InterPro" id="IPR011703">
    <property type="entry name" value="ATPase_AAA-3"/>
</dbReference>
<dbReference type="Pfam" id="PF07726">
    <property type="entry name" value="AAA_3"/>
    <property type="match status" value="1"/>
</dbReference>
<dbReference type="InterPro" id="IPR003593">
    <property type="entry name" value="AAA+_ATPase"/>
</dbReference>
<reference evidence="6" key="1">
    <citation type="submission" date="2017-02" db="EMBL/GenBank/DDBJ databases">
        <authorList>
            <person name="Varghese N."/>
            <person name="Submissions S."/>
        </authorList>
    </citation>
    <scope>NUCLEOTIDE SEQUENCE [LARGE SCALE GENOMIC DNA]</scope>
    <source>
        <strain evidence="6">DSM 24091</strain>
    </source>
</reference>
<dbReference type="CDD" id="cd00009">
    <property type="entry name" value="AAA"/>
    <property type="match status" value="1"/>
</dbReference>
<dbReference type="Gene3D" id="3.40.50.300">
    <property type="entry name" value="P-loop containing nucleotide triphosphate hydrolases"/>
    <property type="match status" value="1"/>
</dbReference>
<evidence type="ECO:0000256" key="3">
    <source>
        <dbReference type="ARBA" id="ARBA00061607"/>
    </source>
</evidence>
<dbReference type="Pfam" id="PF17863">
    <property type="entry name" value="AAA_lid_2"/>
    <property type="match status" value="1"/>
</dbReference>
<dbReference type="PANTHER" id="PTHR42759:SF1">
    <property type="entry name" value="MAGNESIUM-CHELATASE SUBUNIT CHLD"/>
    <property type="match status" value="1"/>
</dbReference>
<dbReference type="SMART" id="SM00382">
    <property type="entry name" value="AAA"/>
    <property type="match status" value="1"/>
</dbReference>
<name>A0A1T5GGM7_9SPHI</name>
<organism evidence="5 6">
    <name type="scientific">Sphingobacterium nematocida</name>
    <dbReference type="NCBI Taxonomy" id="1513896"/>
    <lineage>
        <taxon>Bacteria</taxon>
        <taxon>Pseudomonadati</taxon>
        <taxon>Bacteroidota</taxon>
        <taxon>Sphingobacteriia</taxon>
        <taxon>Sphingobacteriales</taxon>
        <taxon>Sphingobacteriaceae</taxon>
        <taxon>Sphingobacterium</taxon>
    </lineage>
</organism>
<keyword evidence="6" id="KW-1185">Reference proteome</keyword>
<dbReference type="EMBL" id="FUZF01000025">
    <property type="protein sequence ID" value="SKC07510.1"/>
    <property type="molecule type" value="Genomic_DNA"/>
</dbReference>
<dbReference type="InterPro" id="IPR050764">
    <property type="entry name" value="CbbQ/NirQ/NorQ/GpvN"/>
</dbReference>
<evidence type="ECO:0000313" key="6">
    <source>
        <dbReference type="Proteomes" id="UP000190150"/>
    </source>
</evidence>
<dbReference type="Proteomes" id="UP000190150">
    <property type="component" value="Unassembled WGS sequence"/>
</dbReference>
<dbReference type="GO" id="GO:0005524">
    <property type="term" value="F:ATP binding"/>
    <property type="evidence" value="ECO:0007669"/>
    <property type="project" value="UniProtKB-KW"/>
</dbReference>
<dbReference type="OrthoDB" id="9808397at2"/>
<dbReference type="GO" id="GO:0016887">
    <property type="term" value="F:ATP hydrolysis activity"/>
    <property type="evidence" value="ECO:0007669"/>
    <property type="project" value="InterPro"/>
</dbReference>
<dbReference type="RefSeq" id="WP_079645662.1">
    <property type="nucleotide sequence ID" value="NZ_FUZF01000025.1"/>
</dbReference>
<sequence length="334" mass="37564">MSEQDNLMHKYLPDFESRIDLTVLQDRLGAARSEVKKVIIGQDRVINMLLISILAGGHSLIEGLPGVGKTLTAKLIAKTINSDFKRIQFTPDLMPSDVTGSSILDLKTNEFEFRKGPIFGSIILIDEINRAPAKTQASLFECMSERQVTVDGHTYKMASPFVVFATQNPIEHEGTYRLPEAQLDRFLFKIDVDYPELEQELDILKEHHLQRAGDKEDLVQQVVSTDELIHFQHLSKLVYIHEDVLKYITEIVVQTRSNPNLSLGASPRASIALLEASKAFAALQGRDFVTPEDVKYVASPILGHRVQLTPEKEMEGFSPGYIIRQLVESVEIPR</sequence>
<keyword evidence="2" id="KW-0067">ATP-binding</keyword>
<protein>
    <submittedName>
        <fullName evidence="5">MoxR-like ATPase</fullName>
    </submittedName>
</protein>
<gene>
    <name evidence="5" type="ORF">SAMN05660841_04022</name>
</gene>
<evidence type="ECO:0000256" key="1">
    <source>
        <dbReference type="ARBA" id="ARBA00022741"/>
    </source>
</evidence>
<feature type="domain" description="AAA+ ATPase" evidence="4">
    <location>
        <begin position="55"/>
        <end position="196"/>
    </location>
</feature>
<evidence type="ECO:0000259" key="4">
    <source>
        <dbReference type="SMART" id="SM00382"/>
    </source>
</evidence>
<dbReference type="Gene3D" id="1.10.8.80">
    <property type="entry name" value="Magnesium chelatase subunit I, C-Terminal domain"/>
    <property type="match status" value="1"/>
</dbReference>
<dbReference type="STRING" id="1513896.SAMN05660841_04022"/>
<evidence type="ECO:0000256" key="2">
    <source>
        <dbReference type="ARBA" id="ARBA00022840"/>
    </source>
</evidence>
<evidence type="ECO:0000313" key="5">
    <source>
        <dbReference type="EMBL" id="SKC07510.1"/>
    </source>
</evidence>
<proteinExistence type="inferred from homology"/>
<keyword evidence="1" id="KW-0547">Nucleotide-binding</keyword>
<dbReference type="InterPro" id="IPR041628">
    <property type="entry name" value="ChlI/MoxR_AAA_lid"/>
</dbReference>
<accession>A0A1T5GGM7</accession>
<dbReference type="FunFam" id="3.40.50.300:FF:000640">
    <property type="entry name" value="MoxR family ATPase"/>
    <property type="match status" value="1"/>
</dbReference>
<dbReference type="InterPro" id="IPR027417">
    <property type="entry name" value="P-loop_NTPase"/>
</dbReference>
<dbReference type="SUPFAM" id="SSF52540">
    <property type="entry name" value="P-loop containing nucleoside triphosphate hydrolases"/>
    <property type="match status" value="1"/>
</dbReference>
<dbReference type="AlphaFoldDB" id="A0A1T5GGM7"/>